<proteinExistence type="predicted"/>
<evidence type="ECO:0000313" key="2">
    <source>
        <dbReference type="EMBL" id="SAL97849.1"/>
    </source>
</evidence>
<reference evidence="2" key="1">
    <citation type="submission" date="2016-04" db="EMBL/GenBank/DDBJ databases">
        <authorList>
            <person name="Evans L.H."/>
            <person name="Alamgir A."/>
            <person name="Owens N."/>
            <person name="Weber N.D."/>
            <person name="Virtaneva K."/>
            <person name="Barbian K."/>
            <person name="Babar A."/>
            <person name="Rosenke K."/>
        </authorList>
    </citation>
    <scope>NUCLEOTIDE SEQUENCE [LARGE SCALE GENOMIC DNA]</scope>
    <source>
        <strain evidence="2">CBS 101.48</strain>
    </source>
</reference>
<evidence type="ECO:0000313" key="3">
    <source>
        <dbReference type="Proteomes" id="UP000078561"/>
    </source>
</evidence>
<keyword evidence="3" id="KW-1185">Reference proteome</keyword>
<organism evidence="2">
    <name type="scientific">Absidia glauca</name>
    <name type="common">Pin mould</name>
    <dbReference type="NCBI Taxonomy" id="4829"/>
    <lineage>
        <taxon>Eukaryota</taxon>
        <taxon>Fungi</taxon>
        <taxon>Fungi incertae sedis</taxon>
        <taxon>Mucoromycota</taxon>
        <taxon>Mucoromycotina</taxon>
        <taxon>Mucoromycetes</taxon>
        <taxon>Mucorales</taxon>
        <taxon>Cunninghamellaceae</taxon>
        <taxon>Absidia</taxon>
    </lineage>
</organism>
<dbReference type="EMBL" id="LT551975">
    <property type="protein sequence ID" value="SAL97849.1"/>
    <property type="molecule type" value="Genomic_DNA"/>
</dbReference>
<sequence>MSSQQAQVKQLISTVETMSKYMKKEFWYLKEQVALSNANIPPPSTDKAMIPRPRQTPNKAAILKTIEEDLLDDTMYAFTDLVLSKVRGKSELTPRGRKALALYEVLSVWSRNLVSEEHVLTGETSTFVKLPSIKKNALIKTWETTAVKYKIHISQTKNGKKKVNLVAGENEDDDDDNDDTDLDELDEELDEEHQDELDQFFINEENLSSDLDSLAEEGRYYTISYNIQYDHTNIESFLQAKRQRKDSSRYRTTSSPASPSLASPPASSSRSRAAAASGPASSSAASPGRGSRSRGRGSRGRASRPQ</sequence>
<feature type="compositionally biased region" description="Basic residues" evidence="1">
    <location>
        <begin position="291"/>
        <end position="306"/>
    </location>
</feature>
<name>A0A163KRW7_ABSGL</name>
<dbReference type="AlphaFoldDB" id="A0A163KRW7"/>
<accession>A0A163KRW7</accession>
<feature type="compositionally biased region" description="Low complexity" evidence="1">
    <location>
        <begin position="254"/>
        <end position="290"/>
    </location>
</feature>
<gene>
    <name evidence="2" type="primary">ABSGL_03368.1 scaffold 4465</name>
</gene>
<feature type="region of interest" description="Disordered" evidence="1">
    <location>
        <begin position="240"/>
        <end position="306"/>
    </location>
</feature>
<protein>
    <submittedName>
        <fullName evidence="2">Uncharacterized protein</fullName>
    </submittedName>
</protein>
<evidence type="ECO:0000256" key="1">
    <source>
        <dbReference type="SAM" id="MobiDB-lite"/>
    </source>
</evidence>
<dbReference type="Proteomes" id="UP000078561">
    <property type="component" value="Unassembled WGS sequence"/>
</dbReference>
<dbReference type="InParanoid" id="A0A163KRW7"/>